<dbReference type="eggNOG" id="ENOG50333YU">
    <property type="taxonomic scope" value="Bacteria"/>
</dbReference>
<dbReference type="AlphaFoldDB" id="B3R682"/>
<reference evidence="1 2" key="1">
    <citation type="journal article" date="2008" name="Genome Res.">
        <title>Genome sequence of the beta-rhizobium Cupriavidus taiwanensis and comparative genomics of rhizobia.</title>
        <authorList>
            <person name="Amadou C."/>
            <person name="Pascal G."/>
            <person name="Mangenot S."/>
            <person name="Glew M."/>
            <person name="Bontemps C."/>
            <person name="Capela D."/>
            <person name="Carrere S."/>
            <person name="Cruveiller S."/>
            <person name="Dossat C."/>
            <person name="Lajus A."/>
            <person name="Marchetti M."/>
            <person name="Poinsot V."/>
            <person name="Rouy Z."/>
            <person name="Servin B."/>
            <person name="Saad M."/>
            <person name="Schenowitz C."/>
            <person name="Barbe V."/>
            <person name="Batut J."/>
            <person name="Medigue C."/>
            <person name="Masson-Boivin C."/>
        </authorList>
    </citation>
    <scope>NUCLEOTIDE SEQUENCE [LARGE SCALE GENOMIC DNA]</scope>
    <source>
        <strain evidence="2">DSM 17343 / BCRC 17206 / CCUG 44338 / CIP 107171 / LMG 19424 / R1</strain>
    </source>
</reference>
<sequence length="65" mass="7626">MNMALYESDITQFLKQLKQERPTLEAEQRDGRALLWDKAPIDLEERARAQASRVAQKPYVYSQDN</sequence>
<keyword evidence="2" id="KW-1185">Reference proteome</keyword>
<accession>B3R682</accession>
<dbReference type="Pfam" id="PF11943">
    <property type="entry name" value="DUF3460"/>
    <property type="match status" value="1"/>
</dbReference>
<protein>
    <recommendedName>
        <fullName evidence="3">DUF3460 domain-containing protein</fullName>
    </recommendedName>
</protein>
<dbReference type="EMBL" id="CU633749">
    <property type="protein sequence ID" value="CAQ70365.1"/>
    <property type="molecule type" value="Genomic_DNA"/>
</dbReference>
<evidence type="ECO:0000313" key="2">
    <source>
        <dbReference type="Proteomes" id="UP000001692"/>
    </source>
</evidence>
<dbReference type="HOGENOM" id="CLU_188971_0_0_4"/>
<name>B3R682_CUPTR</name>
<gene>
    <name evidence="1" type="ordered locus">RALTA_A2431</name>
</gene>
<evidence type="ECO:0000313" key="1">
    <source>
        <dbReference type="EMBL" id="CAQ70365.1"/>
    </source>
</evidence>
<evidence type="ECO:0008006" key="3">
    <source>
        <dbReference type="Google" id="ProtNLM"/>
    </source>
</evidence>
<proteinExistence type="predicted"/>
<dbReference type="KEGG" id="cti:RALTA_A2431"/>
<organism evidence="1 2">
    <name type="scientific">Cupriavidus taiwanensis (strain DSM 17343 / BCRC 17206 / CCUG 44338 / CIP 107171 / LMG 19424 / R1)</name>
    <name type="common">Ralstonia taiwanensis (strain LMG 19424)</name>
    <dbReference type="NCBI Taxonomy" id="977880"/>
    <lineage>
        <taxon>Bacteria</taxon>
        <taxon>Pseudomonadati</taxon>
        <taxon>Pseudomonadota</taxon>
        <taxon>Betaproteobacteria</taxon>
        <taxon>Burkholderiales</taxon>
        <taxon>Burkholderiaceae</taxon>
        <taxon>Cupriavidus</taxon>
    </lineage>
</organism>
<dbReference type="Proteomes" id="UP000001692">
    <property type="component" value="Chromosome 1"/>
</dbReference>
<dbReference type="InterPro" id="IPR021853">
    <property type="entry name" value="DUF3460"/>
</dbReference>